<evidence type="ECO:0000313" key="1">
    <source>
        <dbReference type="EMBL" id="TWW11323.1"/>
    </source>
</evidence>
<evidence type="ECO:0000313" key="2">
    <source>
        <dbReference type="Proteomes" id="UP000321083"/>
    </source>
</evidence>
<dbReference type="InterPro" id="IPR012334">
    <property type="entry name" value="Pectin_lyas_fold"/>
</dbReference>
<organism evidence="1 2">
    <name type="scientific">Planctomyces bekefii</name>
    <dbReference type="NCBI Taxonomy" id="1653850"/>
    <lineage>
        <taxon>Bacteria</taxon>
        <taxon>Pseudomonadati</taxon>
        <taxon>Planctomycetota</taxon>
        <taxon>Planctomycetia</taxon>
        <taxon>Planctomycetales</taxon>
        <taxon>Planctomycetaceae</taxon>
        <taxon>Planctomyces</taxon>
    </lineage>
</organism>
<reference evidence="1 2" key="2">
    <citation type="submission" date="2019-08" db="EMBL/GenBank/DDBJ databases">
        <authorList>
            <person name="Henke P."/>
        </authorList>
    </citation>
    <scope>NUCLEOTIDE SEQUENCE [LARGE SCALE GENOMIC DNA]</scope>
    <source>
        <strain evidence="1">Phe10_nw2017</strain>
    </source>
</reference>
<dbReference type="EMBL" id="SRHE01000061">
    <property type="protein sequence ID" value="TWW11323.1"/>
    <property type="molecule type" value="Genomic_DNA"/>
</dbReference>
<keyword evidence="2" id="KW-1185">Reference proteome</keyword>
<dbReference type="InterPro" id="IPR011050">
    <property type="entry name" value="Pectin_lyase_fold/virulence"/>
</dbReference>
<dbReference type="AlphaFoldDB" id="A0A5C6MAV2"/>
<dbReference type="Gene3D" id="2.160.20.10">
    <property type="entry name" value="Single-stranded right-handed beta-helix, Pectin lyase-like"/>
    <property type="match status" value="1"/>
</dbReference>
<accession>A0A5C6MAV2</accession>
<dbReference type="SUPFAM" id="SSF51126">
    <property type="entry name" value="Pectin lyase-like"/>
    <property type="match status" value="1"/>
</dbReference>
<gene>
    <name evidence="1" type="ORF">E3A20_05030</name>
</gene>
<reference evidence="1 2" key="1">
    <citation type="submission" date="2019-08" db="EMBL/GenBank/DDBJ databases">
        <title>100 year-old enigma solved: identification of Planctomyces bekefii, the type genus and species of the phylum Planctomycetes.</title>
        <authorList>
            <person name="Svetlana D.N."/>
            <person name="Overmann J."/>
        </authorList>
    </citation>
    <scope>NUCLEOTIDE SEQUENCE [LARGE SCALE GENOMIC DNA]</scope>
    <source>
        <strain evidence="1">Phe10_nw2017</strain>
    </source>
</reference>
<name>A0A5C6MAV2_9PLAN</name>
<sequence length="923" mass="99338">MWNYDNRFWTIMPNQGGTYLYRLDSSAWTQVLKVSTSTVGFADVFPAGNLVHALLYVNNVSYLVHLEYVPGSPGGYKPWSLVPGVQTVYLDKGVETATIAKDSKERLWIVSDISSVIVARWAAKPYKTWSAPFVVASGVGSLDIASVVTLPNQSIGVFWSNQIKKRFGFRVRKDSAAPTTWLAAEVPADAAALPVGAGMADSHFHLTVTPDGTVLAAVKTKYGVFPQTQIGLLVRRPVGGWDPKLYPIDTKGVNPVVNYASDTDTVRVLYSAARPPSDILFTESSLGNISFSAPRTAFQGPWVSPSISKNPTPNESVAIASRGPSVGSIWMKSRKDTQSPFFFSLVPGETPEATTTRLQQMIDAASLAQVGVYLQRGAIFETTQSIKIAAPGPLYIDGANATLKKVQGTDPIIVVESAQDGFFVDNLRFVGANGSRVDHPETCTTDWPASFASSAIVIHRGRWVTLKRLSIQNTSGPAILVEPKGGDISNLKITQVGLKESEEGIRLAGSAQRPIQNVEILASTVFYARSKSFAAAYAQDVTWRGGSLEKSLGDHISITDSQRLAFYTYSENYGGWIYTATTPNMVWCPRSSGATAVRLSNTTDFFFRGRTEGETDRGGAGPLVVAIPNSCYAISNKGKTLATAICPSGSITPPTPIVTEYDAVAPDHPDNANEIVILPTDLPADVTAKVKEAATKRLGIALVKGESYNWPMMEFKGNADTPAYVDGRGATIHLTQTAGAPPYEAALKIFNPTNWIGRDRFQIKRLTINGNGIAKYGILVQGGQRFEIDEVQISNVSLSAIRAEGKPGSGLYYNVFSNITAQSVGTGLEILSTINSKYANANTILNFRTLKSPTTFAFHWTSSTVGSKVEGNWNGLPAGKTPLLIDTSFSSDIELNQVTTVDAPLGPALIKLGNTVQGINYTP</sequence>
<protein>
    <submittedName>
        <fullName evidence="1">Uncharacterized protein</fullName>
    </submittedName>
</protein>
<dbReference type="Proteomes" id="UP000321083">
    <property type="component" value="Unassembled WGS sequence"/>
</dbReference>
<proteinExistence type="predicted"/>
<comment type="caution">
    <text evidence="1">The sequence shown here is derived from an EMBL/GenBank/DDBJ whole genome shotgun (WGS) entry which is preliminary data.</text>
</comment>